<comment type="caution">
    <text evidence="1">The sequence shown here is derived from an EMBL/GenBank/DDBJ whole genome shotgun (WGS) entry which is preliminary data.</text>
</comment>
<sequence>MNSLNEKRLLSLLFEDSKFKKKKWEKKMGGSFFERHQNIIDTLLTLTFVNVLFAVYQNGDINNNPKKYVEANARRGERKCKKYQQLFEKALQNEELVRMKPVNINTNHLLLAVINPQLYSIRTCLQCSFPFSYSIHSWCQRQLSTNFKSPKNDPSSHAVMLEQIPIGNNKLTNWEVEYSLKVTHEYAMDM</sequence>
<dbReference type="EMBL" id="ASPP01025466">
    <property type="protein sequence ID" value="ETO07992.1"/>
    <property type="molecule type" value="Genomic_DNA"/>
</dbReference>
<accession>X6M3F2</accession>
<dbReference type="Proteomes" id="UP000023152">
    <property type="component" value="Unassembled WGS sequence"/>
</dbReference>
<keyword evidence="2" id="KW-1185">Reference proteome</keyword>
<name>X6M3F2_RETFI</name>
<organism evidence="1 2">
    <name type="scientific">Reticulomyxa filosa</name>
    <dbReference type="NCBI Taxonomy" id="46433"/>
    <lineage>
        <taxon>Eukaryota</taxon>
        <taxon>Sar</taxon>
        <taxon>Rhizaria</taxon>
        <taxon>Retaria</taxon>
        <taxon>Foraminifera</taxon>
        <taxon>Monothalamids</taxon>
        <taxon>Reticulomyxidae</taxon>
        <taxon>Reticulomyxa</taxon>
    </lineage>
</organism>
<feature type="non-terminal residue" evidence="1">
    <location>
        <position position="190"/>
    </location>
</feature>
<reference evidence="1 2" key="1">
    <citation type="journal article" date="2013" name="Curr. Biol.">
        <title>The Genome of the Foraminiferan Reticulomyxa filosa.</title>
        <authorList>
            <person name="Glockner G."/>
            <person name="Hulsmann N."/>
            <person name="Schleicher M."/>
            <person name="Noegel A.A."/>
            <person name="Eichinger L."/>
            <person name="Gallinger C."/>
            <person name="Pawlowski J."/>
            <person name="Sierra R."/>
            <person name="Euteneuer U."/>
            <person name="Pillet L."/>
            <person name="Moustafa A."/>
            <person name="Platzer M."/>
            <person name="Groth M."/>
            <person name="Szafranski K."/>
            <person name="Schliwa M."/>
        </authorList>
    </citation>
    <scope>NUCLEOTIDE SEQUENCE [LARGE SCALE GENOMIC DNA]</scope>
</reference>
<proteinExistence type="predicted"/>
<evidence type="ECO:0000313" key="2">
    <source>
        <dbReference type="Proteomes" id="UP000023152"/>
    </source>
</evidence>
<dbReference type="AlphaFoldDB" id="X6M3F2"/>
<gene>
    <name evidence="1" type="ORF">RFI_29396</name>
</gene>
<protein>
    <submittedName>
        <fullName evidence="1">Uncharacterized protein</fullName>
    </submittedName>
</protein>
<evidence type="ECO:0000313" key="1">
    <source>
        <dbReference type="EMBL" id="ETO07992.1"/>
    </source>
</evidence>